<feature type="compositionally biased region" description="Basic and acidic residues" evidence="15">
    <location>
        <begin position="855"/>
        <end position="864"/>
    </location>
</feature>
<dbReference type="InterPro" id="IPR036282">
    <property type="entry name" value="Glutathione-S-Trfase_C_sf"/>
</dbReference>
<dbReference type="CDD" id="cd00814">
    <property type="entry name" value="MetRS_core"/>
    <property type="match status" value="1"/>
</dbReference>
<keyword evidence="7 14" id="KW-0547">Nucleotide-binding</keyword>
<dbReference type="PROSITE" id="PS00762">
    <property type="entry name" value="WHEP_TRS_1"/>
    <property type="match status" value="2"/>
</dbReference>
<keyword evidence="11 14" id="KW-0030">Aminoacyl-tRNA synthetase</keyword>
<dbReference type="GO" id="GO:0017101">
    <property type="term" value="C:aminoacyl-tRNA synthetase multienzyme complex"/>
    <property type="evidence" value="ECO:0007669"/>
    <property type="project" value="TreeGrafter"/>
</dbReference>
<evidence type="ECO:0000256" key="3">
    <source>
        <dbReference type="ARBA" id="ARBA00012838"/>
    </source>
</evidence>
<dbReference type="PRINTS" id="PR01041">
    <property type="entry name" value="TRNASYNTHMET"/>
</dbReference>
<comment type="catalytic activity">
    <reaction evidence="13">
        <text>tRNA(Met) + L-methionine + ATP = L-methionyl-tRNA(Met) + AMP + diphosphate</text>
        <dbReference type="Rhea" id="RHEA:13481"/>
        <dbReference type="Rhea" id="RHEA-COMP:9667"/>
        <dbReference type="Rhea" id="RHEA-COMP:9698"/>
        <dbReference type="ChEBI" id="CHEBI:30616"/>
        <dbReference type="ChEBI" id="CHEBI:33019"/>
        <dbReference type="ChEBI" id="CHEBI:57844"/>
        <dbReference type="ChEBI" id="CHEBI:78442"/>
        <dbReference type="ChEBI" id="CHEBI:78530"/>
        <dbReference type="ChEBI" id="CHEBI:456215"/>
        <dbReference type="EC" id="6.1.1.10"/>
    </reaction>
</comment>
<dbReference type="NCBIfam" id="TIGR00398">
    <property type="entry name" value="metG"/>
    <property type="match status" value="1"/>
</dbReference>
<keyword evidence="5" id="KW-0820">tRNA-binding</keyword>
<dbReference type="InterPro" id="IPR014758">
    <property type="entry name" value="Met-tRNA_synth"/>
</dbReference>
<proteinExistence type="inferred from homology"/>
<dbReference type="InterPro" id="IPR010987">
    <property type="entry name" value="Glutathione-S-Trfase_C-like"/>
</dbReference>
<accession>A0AAV2HKA0</accession>
<feature type="domain" description="WHEP-TRS" evidence="17">
    <location>
        <begin position="884"/>
        <end position="940"/>
    </location>
</feature>
<feature type="region of interest" description="Disordered" evidence="15">
    <location>
        <begin position="927"/>
        <end position="966"/>
    </location>
</feature>
<comment type="subcellular location">
    <subcellularLocation>
        <location evidence="1">Cytoplasm</location>
    </subcellularLocation>
</comment>
<evidence type="ECO:0000256" key="14">
    <source>
        <dbReference type="RuleBase" id="RU363039"/>
    </source>
</evidence>
<evidence type="ECO:0000313" key="19">
    <source>
        <dbReference type="Proteomes" id="UP001497497"/>
    </source>
</evidence>
<dbReference type="Gene3D" id="1.10.730.10">
    <property type="entry name" value="Isoleucyl-tRNA Synthetase, Domain 1"/>
    <property type="match status" value="1"/>
</dbReference>
<dbReference type="Gene3D" id="3.40.50.620">
    <property type="entry name" value="HUPs"/>
    <property type="match status" value="1"/>
</dbReference>
<evidence type="ECO:0000256" key="1">
    <source>
        <dbReference type="ARBA" id="ARBA00004496"/>
    </source>
</evidence>
<keyword evidence="6 14" id="KW-0436">Ligase</keyword>
<dbReference type="PROSITE" id="PS00178">
    <property type="entry name" value="AA_TRNA_LIGASE_I"/>
    <property type="match status" value="1"/>
</dbReference>
<dbReference type="Gene3D" id="1.10.287.10">
    <property type="entry name" value="S15/NS1, RNA-binding"/>
    <property type="match status" value="2"/>
</dbReference>
<dbReference type="EC" id="6.1.1.10" evidence="3"/>
<dbReference type="SUPFAM" id="SSF47323">
    <property type="entry name" value="Anticodon-binding domain of a subclass of class I aminoacyl-tRNA synthetases"/>
    <property type="match status" value="1"/>
</dbReference>
<organism evidence="18 19">
    <name type="scientific">Lymnaea stagnalis</name>
    <name type="common">Great pond snail</name>
    <name type="synonym">Helix stagnalis</name>
    <dbReference type="NCBI Taxonomy" id="6523"/>
    <lineage>
        <taxon>Eukaryota</taxon>
        <taxon>Metazoa</taxon>
        <taxon>Spiralia</taxon>
        <taxon>Lophotrochozoa</taxon>
        <taxon>Mollusca</taxon>
        <taxon>Gastropoda</taxon>
        <taxon>Heterobranchia</taxon>
        <taxon>Euthyneura</taxon>
        <taxon>Panpulmonata</taxon>
        <taxon>Hygrophila</taxon>
        <taxon>Lymnaeoidea</taxon>
        <taxon>Lymnaeidae</taxon>
        <taxon>Lymnaea</taxon>
    </lineage>
</organism>
<dbReference type="SUPFAM" id="SSF47616">
    <property type="entry name" value="GST C-terminal domain-like"/>
    <property type="match status" value="1"/>
</dbReference>
<dbReference type="InterPro" id="IPR029038">
    <property type="entry name" value="MetRS_Zn"/>
</dbReference>
<evidence type="ECO:0000256" key="4">
    <source>
        <dbReference type="ARBA" id="ARBA00018335"/>
    </source>
</evidence>
<dbReference type="SUPFAM" id="SSF52374">
    <property type="entry name" value="Nucleotidylyl transferase"/>
    <property type="match status" value="1"/>
</dbReference>
<evidence type="ECO:0000259" key="16">
    <source>
        <dbReference type="PROSITE" id="PS50405"/>
    </source>
</evidence>
<feature type="region of interest" description="Disordered" evidence="15">
    <location>
        <begin position="1013"/>
        <end position="1034"/>
    </location>
</feature>
<dbReference type="Pfam" id="PF18485">
    <property type="entry name" value="GST_N_5"/>
    <property type="match status" value="1"/>
</dbReference>
<dbReference type="InterPro" id="IPR033911">
    <property type="entry name" value="MetRS_core"/>
</dbReference>
<dbReference type="PANTHER" id="PTHR45765">
    <property type="entry name" value="METHIONINE--TRNA LIGASE"/>
    <property type="match status" value="1"/>
</dbReference>
<dbReference type="InterPro" id="IPR041872">
    <property type="entry name" value="Anticodon_Met"/>
</dbReference>
<dbReference type="GO" id="GO:0004825">
    <property type="term" value="F:methionine-tRNA ligase activity"/>
    <property type="evidence" value="ECO:0007669"/>
    <property type="project" value="UniProtKB-EC"/>
</dbReference>
<dbReference type="EMBL" id="CAXITT010000155">
    <property type="protein sequence ID" value="CAL1533912.1"/>
    <property type="molecule type" value="Genomic_DNA"/>
</dbReference>
<keyword evidence="9" id="KW-0694">RNA-binding</keyword>
<dbReference type="AlphaFoldDB" id="A0AAV2HKA0"/>
<dbReference type="FunFam" id="1.10.730.10:FF:000031">
    <property type="entry name" value="Putative Methionyl-tRNA synthetase"/>
    <property type="match status" value="1"/>
</dbReference>
<dbReference type="SMART" id="SM00991">
    <property type="entry name" value="WHEP-TRS"/>
    <property type="match status" value="2"/>
</dbReference>
<evidence type="ECO:0000256" key="10">
    <source>
        <dbReference type="ARBA" id="ARBA00022917"/>
    </source>
</evidence>
<dbReference type="Pfam" id="PF14497">
    <property type="entry name" value="GST_C_3"/>
    <property type="match status" value="1"/>
</dbReference>
<evidence type="ECO:0000256" key="8">
    <source>
        <dbReference type="ARBA" id="ARBA00022840"/>
    </source>
</evidence>
<dbReference type="SUPFAM" id="SSF57770">
    <property type="entry name" value="Methionyl-tRNA synthetase (MetRS), Zn-domain"/>
    <property type="match status" value="1"/>
</dbReference>
<dbReference type="InterPro" id="IPR009068">
    <property type="entry name" value="uS15_NS1_RNA-bd_sf"/>
</dbReference>
<evidence type="ECO:0000256" key="7">
    <source>
        <dbReference type="ARBA" id="ARBA00022741"/>
    </source>
</evidence>
<name>A0AAV2HKA0_LYMST</name>
<feature type="compositionally biased region" description="Basic and acidic residues" evidence="15">
    <location>
        <begin position="941"/>
        <end position="953"/>
    </location>
</feature>
<evidence type="ECO:0000259" key="17">
    <source>
        <dbReference type="PROSITE" id="PS51185"/>
    </source>
</evidence>
<dbReference type="GO" id="GO:0005829">
    <property type="term" value="C:cytosol"/>
    <property type="evidence" value="ECO:0007669"/>
    <property type="project" value="TreeGrafter"/>
</dbReference>
<keyword evidence="10 14" id="KW-0648">Protein biosynthesis</keyword>
<dbReference type="Pfam" id="PF09334">
    <property type="entry name" value="tRNA-synt_1g"/>
    <property type="match status" value="2"/>
</dbReference>
<dbReference type="GO" id="GO:0006431">
    <property type="term" value="P:methionyl-tRNA aminoacylation"/>
    <property type="evidence" value="ECO:0007669"/>
    <property type="project" value="InterPro"/>
</dbReference>
<keyword evidence="8 14" id="KW-0067">ATP-binding</keyword>
<evidence type="ECO:0000256" key="6">
    <source>
        <dbReference type="ARBA" id="ARBA00022598"/>
    </source>
</evidence>
<dbReference type="CDD" id="cd00939">
    <property type="entry name" value="MetRS_RNA"/>
    <property type="match status" value="2"/>
</dbReference>
<gene>
    <name evidence="18" type="ORF">GSLYS_00007872001</name>
</gene>
<evidence type="ECO:0000256" key="9">
    <source>
        <dbReference type="ARBA" id="ARBA00022884"/>
    </source>
</evidence>
<dbReference type="InterPro" id="IPR009080">
    <property type="entry name" value="tRNAsynth_Ia_anticodon-bd"/>
</dbReference>
<dbReference type="InterPro" id="IPR000738">
    <property type="entry name" value="WHEP-TRS_dom"/>
</dbReference>
<dbReference type="Pfam" id="PF19303">
    <property type="entry name" value="Anticodon_3"/>
    <property type="match status" value="1"/>
</dbReference>
<reference evidence="18 19" key="1">
    <citation type="submission" date="2024-04" db="EMBL/GenBank/DDBJ databases">
        <authorList>
            <consortium name="Genoscope - CEA"/>
            <person name="William W."/>
        </authorList>
    </citation>
    <scope>NUCLEOTIDE SEQUENCE [LARGE SCALE GENOMIC DNA]</scope>
</reference>
<dbReference type="Gene3D" id="1.20.1050.10">
    <property type="match status" value="1"/>
</dbReference>
<dbReference type="GO" id="GO:0000049">
    <property type="term" value="F:tRNA binding"/>
    <property type="evidence" value="ECO:0007669"/>
    <property type="project" value="UniProtKB-KW"/>
</dbReference>
<comment type="caution">
    <text evidence="18">The sequence shown here is derived from an EMBL/GenBank/DDBJ whole genome shotgun (WGS) entry which is preliminary data.</text>
</comment>
<dbReference type="Gene3D" id="2.170.220.10">
    <property type="match status" value="1"/>
</dbReference>
<dbReference type="HAMAP" id="MF_00098">
    <property type="entry name" value="Met_tRNA_synth_type1"/>
    <property type="match status" value="1"/>
</dbReference>
<dbReference type="Pfam" id="PF00458">
    <property type="entry name" value="WHEP-TRS"/>
    <property type="match status" value="2"/>
</dbReference>
<dbReference type="PROSITE" id="PS51185">
    <property type="entry name" value="WHEP_TRS_2"/>
    <property type="match status" value="2"/>
</dbReference>
<keyword evidence="19" id="KW-1185">Reference proteome</keyword>
<evidence type="ECO:0000256" key="11">
    <source>
        <dbReference type="ARBA" id="ARBA00023146"/>
    </source>
</evidence>
<sequence length="1034" mass="114652">MKLYSDRGNFQTLKISIATRLTGTASEILAIEVKHGESIVPYLSRSKLPVLEVTEGKYLFSANTAAKYLFLKANQVNDESAEDEILDWEFTELLPVVAAYLVSAIGHGKKDPALTSPLTKLLQQLDAKLTKNKYLLGDVLGVSDVCVFSTIFPLLGLKNVEVIGKLPSLQKWCENLKANPAVQEAVNEITGGGGHEVYKPSLLAQSFPPVVVPGVQAKTNSAPTQATSTPQGSVSSDDQIPTTNFSQEDLDAALKAWKRDPKECPQPRIRQHPILPEANSRNILITSALPYVNNVPHLGNIIGCVLSADVFSRFARLRNYNVLYLCGTDEYGTATETKAMEEGVTPREICDKYNKLHTQIYKWFNIDFDYFGRTTTDQQTEIAQDIFWKLYNGGYILKDSVDQLKCINCDSKLLLVPSKLKLTEHVFYHKIVRFLADRFVEGTCPLCGFDDARGDQCDGCGKLINAVELKDPKCKMCKKSPVVQTSNHLFVDLPKLEPLLKTHLNQVFETGTWTNNAKVITNSWIRDGLKPRCISRDLKWGTPVPLEGYTDKVFYVWFDAPIGYISIAANYTKDWQKWWKNPENVEMYNFLGKDNVPFHSVIFPACLLGAKDGYTVVNHMVATEYLNYEDTKFSKSRNSGVFGDQAQTTGIESDVYRFYLLYLRPESQDTAFSWDDFLLKNNSELLNNLGNFINRALMFLSNNFGGVVQEMSETEEDIQLLAQINSQLKGYVNNLEACRLRDGIRNILTISRLGNQYMQNNKPWVLAKGTEEEKKRAGTVVSLCTNVSCLLSVLLQPYMPSTSAVLQEQLQAPPSVNCLSGEFVASLRPGHKIGQPSPLFQKIEATTIAELKTKFAGKPEEKPAPKKQGNKSPPVVSLTANPLEVDRLTKAVADQGNKVRQLKTAKADKSEIDQEVATLLQLKKDLTTAQGQATEPVAADKGNKVGNDKKLDAPEGTNTNGQAGDAATMIERLTKEVADQGNKVREAKSSKAEKSIIDREVAHLLQLKADLEQAQGITKGAAPPASGKKGKKKK</sequence>
<dbReference type="InterPro" id="IPR014729">
    <property type="entry name" value="Rossmann-like_a/b/a_fold"/>
</dbReference>
<feature type="region of interest" description="Disordered" evidence="15">
    <location>
        <begin position="855"/>
        <end position="877"/>
    </location>
</feature>
<dbReference type="CDD" id="cd07957">
    <property type="entry name" value="Anticodon_Ia_Met"/>
    <property type="match status" value="1"/>
</dbReference>
<dbReference type="InterPro" id="IPR015413">
    <property type="entry name" value="Methionyl/Leucyl_tRNA_Synth"/>
</dbReference>
<evidence type="ECO:0000256" key="12">
    <source>
        <dbReference type="ARBA" id="ARBA00030904"/>
    </source>
</evidence>
<feature type="region of interest" description="Disordered" evidence="15">
    <location>
        <begin position="219"/>
        <end position="242"/>
    </location>
</feature>
<protein>
    <recommendedName>
        <fullName evidence="4">Methionine--tRNA ligase, cytoplasmic</fullName>
        <ecNumber evidence="3">6.1.1.10</ecNumber>
    </recommendedName>
    <alternativeName>
        <fullName evidence="12">Methionyl-tRNA synthetase</fullName>
    </alternativeName>
</protein>
<evidence type="ECO:0000313" key="18">
    <source>
        <dbReference type="EMBL" id="CAL1533912.1"/>
    </source>
</evidence>
<dbReference type="Proteomes" id="UP001497497">
    <property type="component" value="Unassembled WGS sequence"/>
</dbReference>
<dbReference type="InterPro" id="IPR001412">
    <property type="entry name" value="aa-tRNA-synth_I_CS"/>
</dbReference>
<dbReference type="PROSITE" id="PS50405">
    <property type="entry name" value="GST_CTER"/>
    <property type="match status" value="1"/>
</dbReference>
<feature type="domain" description="WHEP-TRS" evidence="17">
    <location>
        <begin position="969"/>
        <end position="1025"/>
    </location>
</feature>
<dbReference type="InterPro" id="IPR041598">
    <property type="entry name" value="MARS_N"/>
</dbReference>
<comment type="similarity">
    <text evidence="2 14">Belongs to the class-I aminoacyl-tRNA synthetase family.</text>
</comment>
<dbReference type="PANTHER" id="PTHR45765:SF1">
    <property type="entry name" value="METHIONINE--TRNA LIGASE, CYTOPLASMIC"/>
    <property type="match status" value="1"/>
</dbReference>
<dbReference type="InterPro" id="IPR004046">
    <property type="entry name" value="GST_C"/>
</dbReference>
<feature type="domain" description="GST C-terminal" evidence="16">
    <location>
        <begin position="75"/>
        <end position="201"/>
    </location>
</feature>
<evidence type="ECO:0000256" key="5">
    <source>
        <dbReference type="ARBA" id="ARBA00022555"/>
    </source>
</evidence>
<dbReference type="Gene3D" id="3.40.30.10">
    <property type="entry name" value="Glutaredoxin"/>
    <property type="match status" value="1"/>
</dbReference>
<evidence type="ECO:0000256" key="13">
    <source>
        <dbReference type="ARBA" id="ARBA00047364"/>
    </source>
</evidence>
<dbReference type="InterPro" id="IPR023458">
    <property type="entry name" value="Met-tRNA_ligase_1"/>
</dbReference>
<dbReference type="GO" id="GO:0005524">
    <property type="term" value="F:ATP binding"/>
    <property type="evidence" value="ECO:0007669"/>
    <property type="project" value="UniProtKB-KW"/>
</dbReference>
<dbReference type="SUPFAM" id="SSF47060">
    <property type="entry name" value="S15/NS1 RNA-binding domain"/>
    <property type="match status" value="2"/>
</dbReference>
<evidence type="ECO:0000256" key="15">
    <source>
        <dbReference type="SAM" id="MobiDB-lite"/>
    </source>
</evidence>
<evidence type="ECO:0000256" key="2">
    <source>
        <dbReference type="ARBA" id="ARBA00005594"/>
    </source>
</evidence>